<accession>A0A8X8DFH7</accession>
<protein>
    <recommendedName>
        <fullName evidence="5">HXXXD-type acyl-transferase family protein</fullName>
    </recommendedName>
</protein>
<evidence type="ECO:0008006" key="5">
    <source>
        <dbReference type="Google" id="ProtNLM"/>
    </source>
</evidence>
<dbReference type="PANTHER" id="PTHR31625">
    <property type="match status" value="1"/>
</dbReference>
<dbReference type="EMBL" id="JAAWWB010000002">
    <property type="protein sequence ID" value="KAG6790762.1"/>
    <property type="molecule type" value="Genomic_DNA"/>
</dbReference>
<keyword evidence="1" id="KW-0808">Transferase</keyword>
<organism evidence="3 4">
    <name type="scientific">Populus tomentosa</name>
    <name type="common">Chinese white poplar</name>
    <dbReference type="NCBI Taxonomy" id="118781"/>
    <lineage>
        <taxon>Eukaryota</taxon>
        <taxon>Viridiplantae</taxon>
        <taxon>Streptophyta</taxon>
        <taxon>Embryophyta</taxon>
        <taxon>Tracheophyta</taxon>
        <taxon>Spermatophyta</taxon>
        <taxon>Magnoliopsida</taxon>
        <taxon>eudicotyledons</taxon>
        <taxon>Gunneridae</taxon>
        <taxon>Pentapetalae</taxon>
        <taxon>rosids</taxon>
        <taxon>fabids</taxon>
        <taxon>Malpighiales</taxon>
        <taxon>Salicaceae</taxon>
        <taxon>Saliceae</taxon>
        <taxon>Populus</taxon>
    </lineage>
</organism>
<reference evidence="3" key="1">
    <citation type="journal article" date="2020" name="bioRxiv">
        <title>Hybrid origin of Populus tomentosa Carr. identified through genome sequencing and phylogenomic analysis.</title>
        <authorList>
            <person name="An X."/>
            <person name="Gao K."/>
            <person name="Chen Z."/>
            <person name="Li J."/>
            <person name="Yang X."/>
            <person name="Yang X."/>
            <person name="Zhou J."/>
            <person name="Guo T."/>
            <person name="Zhao T."/>
            <person name="Huang S."/>
            <person name="Miao D."/>
            <person name="Khan W.U."/>
            <person name="Rao P."/>
            <person name="Ye M."/>
            <person name="Lei B."/>
            <person name="Liao W."/>
            <person name="Wang J."/>
            <person name="Ji L."/>
            <person name="Li Y."/>
            <person name="Guo B."/>
            <person name="Mustafa N.S."/>
            <person name="Li S."/>
            <person name="Yun Q."/>
            <person name="Keller S.R."/>
            <person name="Mao J."/>
            <person name="Zhang R."/>
            <person name="Strauss S.H."/>
        </authorList>
    </citation>
    <scope>NUCLEOTIDE SEQUENCE</scope>
    <source>
        <strain evidence="3">GM15</strain>
        <tissue evidence="3">Leaf</tissue>
    </source>
</reference>
<sequence length="382" mass="41193">MFTHAIVSTFEVGGLCGAAFPASVLAESDNSADFDDLSSNEMHDAFLSHPCVPKLSTSDVKASIIALQITLFPNKGFSIGCTTHHAVLDGKSSILFMKAWAHICKHNSCLLPTDLIPFLDRTVVQDPEGIDIEYSNNWSSINQAGGGSDSNARSLKPFPSREVPPTSVRATFKFSREDIKKLRERILSQLDKVSDKKDTEAIHLSSFAITLSYALVCLVKARGLKSDDTIMFGIAADCRARLDPPIPTNYFGNCVFLHVAVLAGSAMQDDGIVFVAQKVSELIKGIEKAALEGAKEKVKKGMAIEPAVIPVGVAGSARFEVYGVDFGWGRPKNVEVTSIDRTGAISMAENKGESGGVEIGLVLKKEVMEIFENLFVSGLKHV</sequence>
<comment type="caution">
    <text evidence="3">The sequence shown here is derived from an EMBL/GenBank/DDBJ whole genome shotgun (WGS) entry which is preliminary data.</text>
</comment>
<evidence type="ECO:0000313" key="4">
    <source>
        <dbReference type="Proteomes" id="UP000886885"/>
    </source>
</evidence>
<name>A0A8X8DFH7_POPTO</name>
<dbReference type="GO" id="GO:0016747">
    <property type="term" value="F:acyltransferase activity, transferring groups other than amino-acyl groups"/>
    <property type="evidence" value="ECO:0007669"/>
    <property type="project" value="UniProtKB-ARBA"/>
</dbReference>
<dbReference type="AlphaFoldDB" id="A0A8X8DFH7"/>
<dbReference type="OrthoDB" id="1862401at2759"/>
<evidence type="ECO:0000256" key="1">
    <source>
        <dbReference type="ARBA" id="ARBA00022679"/>
    </source>
</evidence>
<proteinExistence type="predicted"/>
<evidence type="ECO:0000313" key="3">
    <source>
        <dbReference type="EMBL" id="KAG6790762.1"/>
    </source>
</evidence>
<keyword evidence="4" id="KW-1185">Reference proteome</keyword>
<evidence type="ECO:0000256" key="2">
    <source>
        <dbReference type="ARBA" id="ARBA00023315"/>
    </source>
</evidence>
<gene>
    <name evidence="3" type="ORF">POTOM_006927</name>
</gene>
<keyword evidence="2" id="KW-0012">Acyltransferase</keyword>
<dbReference type="Pfam" id="PF02458">
    <property type="entry name" value="Transferase"/>
    <property type="match status" value="1"/>
</dbReference>
<dbReference type="Proteomes" id="UP000886885">
    <property type="component" value="Chromosome 1D"/>
</dbReference>
<dbReference type="InterPro" id="IPR051504">
    <property type="entry name" value="Plant_metabolite_acyltrans"/>
</dbReference>